<comment type="caution">
    <text evidence="2">The sequence shown here is derived from an EMBL/GenBank/DDBJ whole genome shotgun (WGS) entry which is preliminary data.</text>
</comment>
<dbReference type="Pfam" id="PF04326">
    <property type="entry name" value="SLFN_AlbA_2"/>
    <property type="match status" value="1"/>
</dbReference>
<name>X1C5Q4_9ZZZZ</name>
<evidence type="ECO:0000313" key="2">
    <source>
        <dbReference type="EMBL" id="GAG88652.1"/>
    </source>
</evidence>
<dbReference type="PANTHER" id="PTHR30595">
    <property type="entry name" value="GLPR-RELATED TRANSCRIPTIONAL REPRESSOR"/>
    <property type="match status" value="1"/>
</dbReference>
<feature type="non-terminal residue" evidence="2">
    <location>
        <position position="169"/>
    </location>
</feature>
<dbReference type="PANTHER" id="PTHR30595:SF6">
    <property type="entry name" value="SCHLAFEN ALBA-2 DOMAIN-CONTAINING PROTEIN"/>
    <property type="match status" value="1"/>
</dbReference>
<dbReference type="Gene3D" id="3.30.950.30">
    <property type="entry name" value="Schlafen, AAA domain"/>
    <property type="match status" value="1"/>
</dbReference>
<reference evidence="2" key="1">
    <citation type="journal article" date="2014" name="Front. Microbiol.">
        <title>High frequency of phylogenetically diverse reductive dehalogenase-homologous genes in deep subseafloor sedimentary metagenomes.</title>
        <authorList>
            <person name="Kawai M."/>
            <person name="Futagami T."/>
            <person name="Toyoda A."/>
            <person name="Takaki Y."/>
            <person name="Nishi S."/>
            <person name="Hori S."/>
            <person name="Arai W."/>
            <person name="Tsubouchi T."/>
            <person name="Morono Y."/>
            <person name="Uchiyama I."/>
            <person name="Ito T."/>
            <person name="Fujiyama A."/>
            <person name="Inagaki F."/>
            <person name="Takami H."/>
        </authorList>
    </citation>
    <scope>NUCLEOTIDE SEQUENCE</scope>
    <source>
        <strain evidence="2">Expedition CK06-06</strain>
    </source>
</reference>
<gene>
    <name evidence="2" type="ORF">S01H4_26961</name>
</gene>
<protein>
    <recommendedName>
        <fullName evidence="1">Schlafen AlbA-2 domain-containing protein</fullName>
    </recommendedName>
</protein>
<dbReference type="EMBL" id="BART01013082">
    <property type="protein sequence ID" value="GAG88652.1"/>
    <property type="molecule type" value="Genomic_DNA"/>
</dbReference>
<accession>X1C5Q4</accession>
<dbReference type="InterPro" id="IPR038461">
    <property type="entry name" value="Schlafen_AlbA_2_dom_sf"/>
</dbReference>
<organism evidence="2">
    <name type="scientific">marine sediment metagenome</name>
    <dbReference type="NCBI Taxonomy" id="412755"/>
    <lineage>
        <taxon>unclassified sequences</taxon>
        <taxon>metagenomes</taxon>
        <taxon>ecological metagenomes</taxon>
    </lineage>
</organism>
<proteinExistence type="predicted"/>
<dbReference type="AlphaFoldDB" id="X1C5Q4"/>
<dbReference type="InterPro" id="IPR007421">
    <property type="entry name" value="Schlafen_AlbA_2_dom"/>
</dbReference>
<feature type="domain" description="Schlafen AlbA-2" evidence="1">
    <location>
        <begin position="28"/>
        <end position="153"/>
    </location>
</feature>
<evidence type="ECO:0000259" key="1">
    <source>
        <dbReference type="Pfam" id="PF04326"/>
    </source>
</evidence>
<sequence length="169" mass="19417">MKYYNPFKNSFAELKPSDLKELYSVSEGWYVEYKSQQISVKKLGKSISSFANQYGGWLIMGVEEDQKTLAAKSFPGIDIAEIECVYQNLRNASKDVVNPEVYYETKEFRGPIKEIGLNRDRAILIIRIPPGPEPAYIHSDGRIYRRVADSSDPKSETDRALLERLWDRA</sequence>